<keyword evidence="1" id="KW-1133">Transmembrane helix</keyword>
<evidence type="ECO:0000313" key="4">
    <source>
        <dbReference type="Proteomes" id="UP000198569"/>
    </source>
</evidence>
<feature type="transmembrane region" description="Helical" evidence="1">
    <location>
        <begin position="7"/>
        <end position="25"/>
    </location>
</feature>
<name>A0A1H2Z8F6_9FLAO</name>
<gene>
    <name evidence="3" type="ORF">SAMN05444338_107114</name>
</gene>
<dbReference type="EMBL" id="FNMV01000007">
    <property type="protein sequence ID" value="SDX13752.1"/>
    <property type="molecule type" value="Genomic_DNA"/>
</dbReference>
<dbReference type="Pfam" id="PF11127">
    <property type="entry name" value="YgaP-like_TM"/>
    <property type="match status" value="1"/>
</dbReference>
<dbReference type="AlphaFoldDB" id="A0A1H2Z8F6"/>
<sequence length="67" mass="7111">MGLLDKSIRGILAAIVGILYVTNVISGTVALVLGALAIIFLITSFISFCPLYAPFGISTRPKKLEDN</sequence>
<proteinExistence type="predicted"/>
<dbReference type="Proteomes" id="UP000198569">
    <property type="component" value="Unassembled WGS sequence"/>
</dbReference>
<dbReference type="InterPro" id="IPR021309">
    <property type="entry name" value="YgaP-like_TM"/>
</dbReference>
<feature type="transmembrane region" description="Helical" evidence="1">
    <location>
        <begin position="31"/>
        <end position="53"/>
    </location>
</feature>
<dbReference type="STRING" id="229203.SAMN05444338_107114"/>
<evidence type="ECO:0000259" key="2">
    <source>
        <dbReference type="Pfam" id="PF11127"/>
    </source>
</evidence>
<protein>
    <recommendedName>
        <fullName evidence="2">Inner membrane protein YgaP-like transmembrane domain-containing protein</fullName>
    </recommendedName>
</protein>
<keyword evidence="1" id="KW-0472">Membrane</keyword>
<dbReference type="OrthoDB" id="9804804at2"/>
<feature type="domain" description="Inner membrane protein YgaP-like transmembrane" evidence="2">
    <location>
        <begin position="1"/>
        <end position="63"/>
    </location>
</feature>
<organism evidence="3 4">
    <name type="scientific">Flavobacterium degerlachei</name>
    <dbReference type="NCBI Taxonomy" id="229203"/>
    <lineage>
        <taxon>Bacteria</taxon>
        <taxon>Pseudomonadati</taxon>
        <taxon>Bacteroidota</taxon>
        <taxon>Flavobacteriia</taxon>
        <taxon>Flavobacteriales</taxon>
        <taxon>Flavobacteriaceae</taxon>
        <taxon>Flavobacterium</taxon>
    </lineage>
</organism>
<evidence type="ECO:0000256" key="1">
    <source>
        <dbReference type="SAM" id="Phobius"/>
    </source>
</evidence>
<reference evidence="4" key="1">
    <citation type="submission" date="2016-10" db="EMBL/GenBank/DDBJ databases">
        <authorList>
            <person name="Varghese N."/>
            <person name="Submissions S."/>
        </authorList>
    </citation>
    <scope>NUCLEOTIDE SEQUENCE [LARGE SCALE GENOMIC DNA]</scope>
    <source>
        <strain evidence="4">DSM 15718</strain>
    </source>
</reference>
<keyword evidence="1" id="KW-0812">Transmembrane</keyword>
<keyword evidence="4" id="KW-1185">Reference proteome</keyword>
<accession>A0A1H2Z8F6</accession>
<evidence type="ECO:0000313" key="3">
    <source>
        <dbReference type="EMBL" id="SDX13752.1"/>
    </source>
</evidence>